<dbReference type="PANTHER" id="PTHR24126">
    <property type="entry name" value="ANKYRIN REPEAT, PH AND SEC7 DOMAIN CONTAINING PROTEIN SECG-RELATED"/>
    <property type="match status" value="1"/>
</dbReference>
<dbReference type="InterPro" id="IPR002110">
    <property type="entry name" value="Ankyrin_rpt"/>
</dbReference>
<dbReference type="Pfam" id="PF00023">
    <property type="entry name" value="Ank"/>
    <property type="match status" value="3"/>
</dbReference>
<evidence type="ECO:0000259" key="4">
    <source>
        <dbReference type="PROSITE" id="PS50175"/>
    </source>
</evidence>
<evidence type="ECO:0000256" key="2">
    <source>
        <dbReference type="ARBA" id="ARBA00023043"/>
    </source>
</evidence>
<dbReference type="SUPFAM" id="SSF48403">
    <property type="entry name" value="Ankyrin repeat"/>
    <property type="match status" value="2"/>
</dbReference>
<evidence type="ECO:0000313" key="5">
    <source>
        <dbReference type="EnsemblMetazoa" id="XP_020914387.1"/>
    </source>
</evidence>
<feature type="repeat" description="ANK" evidence="3">
    <location>
        <begin position="504"/>
        <end position="536"/>
    </location>
</feature>
<reference evidence="5" key="1">
    <citation type="submission" date="2022-11" db="UniProtKB">
        <authorList>
            <consortium name="EnsemblMetazoa"/>
        </authorList>
    </citation>
    <scope>IDENTIFICATION</scope>
</reference>
<feature type="repeat" description="ANK" evidence="3">
    <location>
        <begin position="337"/>
        <end position="369"/>
    </location>
</feature>
<dbReference type="GO" id="GO:0004190">
    <property type="term" value="F:aspartic-type endopeptidase activity"/>
    <property type="evidence" value="ECO:0007669"/>
    <property type="project" value="InterPro"/>
</dbReference>
<dbReference type="Gene3D" id="1.25.40.20">
    <property type="entry name" value="Ankyrin repeat-containing domain"/>
    <property type="match status" value="4"/>
</dbReference>
<evidence type="ECO:0000256" key="3">
    <source>
        <dbReference type="PROSITE-ProRule" id="PRU00023"/>
    </source>
</evidence>
<feature type="repeat" description="ANK" evidence="3">
    <location>
        <begin position="603"/>
        <end position="635"/>
    </location>
</feature>
<dbReference type="PROSITE" id="PS50297">
    <property type="entry name" value="ANK_REP_REGION"/>
    <property type="match status" value="7"/>
</dbReference>
<protein>
    <recommendedName>
        <fullName evidence="4">Peptidase A2 domain-containing protein</fullName>
    </recommendedName>
</protein>
<dbReference type="KEGG" id="epa:110251974"/>
<dbReference type="EnsemblMetazoa" id="XM_021058728.2">
    <property type="protein sequence ID" value="XP_020914387.1"/>
    <property type="gene ID" value="LOC110251974"/>
</dbReference>
<feature type="repeat" description="ANK" evidence="3">
    <location>
        <begin position="304"/>
        <end position="336"/>
    </location>
</feature>
<dbReference type="PROSITE" id="PS50088">
    <property type="entry name" value="ANK_REPEAT"/>
    <property type="match status" value="10"/>
</dbReference>
<dbReference type="RefSeq" id="XP_020914387.1">
    <property type="nucleotide sequence ID" value="XM_021058728.2"/>
</dbReference>
<dbReference type="AlphaFoldDB" id="A0A913Y431"/>
<sequence length="637" mass="70213">MIRLLRDAIFPGALLTGGLIRELLHGSFKILIEIQSLKALEHLWKSYKTGELKSNLEDVFINQDLINSAPEDTTKIELSIVINEDEYHEASRRLMDEKMRLPAEQYLLPCYHPQNPPTSSKRASNTVVTLIDETGKSSPIVYEAKKLSWPVITWLLTKGNAFPVTTGKIEIRIDDPVRAIAAALIGTDGDINVTDMSGKTMLMNAAIEGKEEVVKALLDSGADQSMVDPKGKSAVEYTTDDGTLGDFIAKHGKEMIKSVIKWELIFEYNRHYLSVLANFVEHSGDNIVERLLAAGVDVNLADSKEETSLIWALRNRYDKIANALIKSGADVNRKDKDQKSPLMIAVKNNKENIAERLLDAGAYPTATDSKAVLETALVWAVKRGHDEMVDTLIKEGADKNCKDKFQNTPLIHACKNSKEVIAEYLIDVGVDVNVVNDDGKTALMFAAEMENDKIFHMLTKAGADINVKDKSKISTLMYAVKNIKEKPAEIFINAGADVNVVDEQGRTPLTWATIYGMEKIVLCLINAGADVNVKDKSKMSPLMHAVHTINEKQAEILINAGAEVNVFDVLGETPLILATIYGMEKTVISLIRAGADVNVQSRNQRTPLMLAIPNSRDKIAEILTDSGAEVDAVDKHP</sequence>
<keyword evidence="1" id="KW-0677">Repeat</keyword>
<dbReference type="PANTHER" id="PTHR24126:SF14">
    <property type="entry name" value="ANK_REP_REGION DOMAIN-CONTAINING PROTEIN"/>
    <property type="match status" value="1"/>
</dbReference>
<feature type="repeat" description="ANK" evidence="3">
    <location>
        <begin position="570"/>
        <end position="602"/>
    </location>
</feature>
<evidence type="ECO:0000313" key="6">
    <source>
        <dbReference type="Proteomes" id="UP000887567"/>
    </source>
</evidence>
<feature type="repeat" description="ANK" evidence="3">
    <location>
        <begin position="372"/>
        <end position="404"/>
    </location>
</feature>
<dbReference type="Pfam" id="PF12796">
    <property type="entry name" value="Ank_2"/>
    <property type="match status" value="3"/>
</dbReference>
<dbReference type="InterPro" id="IPR001995">
    <property type="entry name" value="Peptidase_A2_cat"/>
</dbReference>
<feature type="domain" description="Peptidase A2" evidence="4">
    <location>
        <begin position="214"/>
        <end position="227"/>
    </location>
</feature>
<dbReference type="GeneID" id="110251974"/>
<feature type="repeat" description="ANK" evidence="3">
    <location>
        <begin position="438"/>
        <end position="470"/>
    </location>
</feature>
<evidence type="ECO:0000256" key="1">
    <source>
        <dbReference type="ARBA" id="ARBA00022737"/>
    </source>
</evidence>
<proteinExistence type="predicted"/>
<feature type="repeat" description="ANK" evidence="3">
    <location>
        <begin position="537"/>
        <end position="569"/>
    </location>
</feature>
<dbReference type="OMA" id="LEITACC"/>
<dbReference type="SMART" id="SM00248">
    <property type="entry name" value="ANK"/>
    <property type="match status" value="12"/>
</dbReference>
<dbReference type="GO" id="GO:0006508">
    <property type="term" value="P:proteolysis"/>
    <property type="evidence" value="ECO:0007669"/>
    <property type="project" value="InterPro"/>
</dbReference>
<feature type="repeat" description="ANK" evidence="3">
    <location>
        <begin position="405"/>
        <end position="437"/>
    </location>
</feature>
<dbReference type="Proteomes" id="UP000887567">
    <property type="component" value="Unplaced"/>
</dbReference>
<name>A0A913Y431_EXADI</name>
<dbReference type="InterPro" id="IPR036770">
    <property type="entry name" value="Ankyrin_rpt-contain_sf"/>
</dbReference>
<keyword evidence="6" id="KW-1185">Reference proteome</keyword>
<organism evidence="5 6">
    <name type="scientific">Exaiptasia diaphana</name>
    <name type="common">Tropical sea anemone</name>
    <name type="synonym">Aiptasia pulchella</name>
    <dbReference type="NCBI Taxonomy" id="2652724"/>
    <lineage>
        <taxon>Eukaryota</taxon>
        <taxon>Metazoa</taxon>
        <taxon>Cnidaria</taxon>
        <taxon>Anthozoa</taxon>
        <taxon>Hexacorallia</taxon>
        <taxon>Actiniaria</taxon>
        <taxon>Aiptasiidae</taxon>
        <taxon>Exaiptasia</taxon>
    </lineage>
</organism>
<keyword evidence="2 3" id="KW-0040">ANK repeat</keyword>
<accession>A0A913Y431</accession>
<dbReference type="OrthoDB" id="6022257at2759"/>
<dbReference type="PROSITE" id="PS50175">
    <property type="entry name" value="ASP_PROT_RETROV"/>
    <property type="match status" value="1"/>
</dbReference>
<feature type="repeat" description="ANK" evidence="3">
    <location>
        <begin position="197"/>
        <end position="229"/>
    </location>
</feature>